<gene>
    <name evidence="15" type="primary">LOC106159675</name>
</gene>
<dbReference type="Pfam" id="PF13733">
    <property type="entry name" value="Glyco_transf_7N"/>
    <property type="match status" value="1"/>
</dbReference>
<evidence type="ECO:0000256" key="2">
    <source>
        <dbReference type="ARBA" id="ARBA00004922"/>
    </source>
</evidence>
<dbReference type="GO" id="GO:0016020">
    <property type="term" value="C:membrane"/>
    <property type="evidence" value="ECO:0007669"/>
    <property type="project" value="UniProtKB-SubCell"/>
</dbReference>
<keyword evidence="5 11" id="KW-0808">Transferase</keyword>
<dbReference type="GO" id="GO:0005975">
    <property type="term" value="P:carbohydrate metabolic process"/>
    <property type="evidence" value="ECO:0007669"/>
    <property type="project" value="InterPro"/>
</dbReference>
<dbReference type="InterPro" id="IPR027791">
    <property type="entry name" value="Galactosyl_T_C"/>
</dbReference>
<dbReference type="AlphaFoldDB" id="A0A1S3I0Y7"/>
<dbReference type="OrthoDB" id="10016069at2759"/>
<evidence type="ECO:0000256" key="11">
    <source>
        <dbReference type="RuleBase" id="RU368121"/>
    </source>
</evidence>
<keyword evidence="8" id="KW-1133">Transmembrane helix</keyword>
<evidence type="ECO:0000313" key="15">
    <source>
        <dbReference type="RefSeq" id="XP_013391491.1"/>
    </source>
</evidence>
<dbReference type="Proteomes" id="UP000085678">
    <property type="component" value="Unplaced"/>
</dbReference>
<sequence>MTSTSLNVCQANQENLGKDVGQDRENVYKVRLEPLPMSNRTELFKEVATGGRWAPTSCKPRDHVAIIIPYRDRQKHLEILLLNLHPFLQSQKCHYQIFVIEQAHPEPFNTGYAKNIGFVEASATFNFTCYIFHDVDKIPMNNSLLYRCPPGRVLHFASAEDRFQYRLPYKNYIGGVIGFTPDTFKKINGFANNYIGWGGDDDDIFLRSVYQKVPIEHANNRLGVYRVLNHPRLPGDVYMEKGPMLQFAPQLYRHYGPWDSGLTTLNYTLLATEHRPTYTWIKFNVDQASMMKNVWKGIMDGRFDKTTNSTYWKINEQRAFQMFPKTEWKGGKGR</sequence>
<evidence type="ECO:0000256" key="1">
    <source>
        <dbReference type="ARBA" id="ARBA00004606"/>
    </source>
</evidence>
<comment type="subcellular location">
    <subcellularLocation>
        <location evidence="1">Membrane</location>
        <topology evidence="1">Single-pass type II membrane protein</topology>
    </subcellularLocation>
</comment>
<feature type="domain" description="Galactosyltransferase C-terminal" evidence="12">
    <location>
        <begin position="155"/>
        <end position="230"/>
    </location>
</feature>
<keyword evidence="7 11" id="KW-0735">Signal-anchor</keyword>
<dbReference type="GO" id="GO:0033842">
    <property type="term" value="F:N-acetyl-beta-glucosaminyl-derivative 4-beta-N-acetylgalactosaminyltransferase activity"/>
    <property type="evidence" value="ECO:0007669"/>
    <property type="project" value="TreeGrafter"/>
</dbReference>
<name>A0A1S3I0Y7_LINAN</name>
<keyword evidence="14" id="KW-1185">Reference proteome</keyword>
<evidence type="ECO:0000256" key="4">
    <source>
        <dbReference type="ARBA" id="ARBA00022676"/>
    </source>
</evidence>
<dbReference type="PRINTS" id="PR02050">
    <property type="entry name" value="B14GALTRFASE"/>
</dbReference>
<organism evidence="14 15">
    <name type="scientific">Lingula anatina</name>
    <name type="common">Brachiopod</name>
    <name type="synonym">Lingula unguis</name>
    <dbReference type="NCBI Taxonomy" id="7574"/>
    <lineage>
        <taxon>Eukaryota</taxon>
        <taxon>Metazoa</taxon>
        <taxon>Spiralia</taxon>
        <taxon>Lophotrochozoa</taxon>
        <taxon>Brachiopoda</taxon>
        <taxon>Linguliformea</taxon>
        <taxon>Lingulata</taxon>
        <taxon>Lingulida</taxon>
        <taxon>Linguloidea</taxon>
        <taxon>Lingulidae</taxon>
        <taxon>Lingula</taxon>
    </lineage>
</organism>
<protein>
    <recommendedName>
        <fullName evidence="11">Beta-1,4-galactosyltransferase</fullName>
        <ecNumber evidence="11">2.4.1.-</ecNumber>
    </recommendedName>
</protein>
<accession>A0A1S3I0Y7</accession>
<dbReference type="KEGG" id="lak:106159675"/>
<evidence type="ECO:0000256" key="6">
    <source>
        <dbReference type="ARBA" id="ARBA00022692"/>
    </source>
</evidence>
<dbReference type="GeneID" id="106159675"/>
<dbReference type="GO" id="GO:0005794">
    <property type="term" value="C:Golgi apparatus"/>
    <property type="evidence" value="ECO:0007669"/>
    <property type="project" value="TreeGrafter"/>
</dbReference>
<evidence type="ECO:0000256" key="3">
    <source>
        <dbReference type="ARBA" id="ARBA00005735"/>
    </source>
</evidence>
<dbReference type="InterPro" id="IPR027995">
    <property type="entry name" value="Galactosyl_T_N"/>
</dbReference>
<evidence type="ECO:0000259" key="12">
    <source>
        <dbReference type="Pfam" id="PF02709"/>
    </source>
</evidence>
<dbReference type="RefSeq" id="XP_013391491.1">
    <property type="nucleotide sequence ID" value="XM_013536037.1"/>
</dbReference>
<evidence type="ECO:0000256" key="7">
    <source>
        <dbReference type="ARBA" id="ARBA00022968"/>
    </source>
</evidence>
<dbReference type="UniPathway" id="UPA00378"/>
<dbReference type="InterPro" id="IPR029044">
    <property type="entry name" value="Nucleotide-diphossugar_trans"/>
</dbReference>
<dbReference type="EC" id="2.4.1.-" evidence="11"/>
<evidence type="ECO:0000256" key="9">
    <source>
        <dbReference type="ARBA" id="ARBA00023136"/>
    </source>
</evidence>
<evidence type="ECO:0000256" key="8">
    <source>
        <dbReference type="ARBA" id="ARBA00022989"/>
    </source>
</evidence>
<dbReference type="STRING" id="7574.A0A1S3I0Y7"/>
<comment type="pathway">
    <text evidence="2 11">Protein modification; protein glycosylation.</text>
</comment>
<evidence type="ECO:0000259" key="13">
    <source>
        <dbReference type="Pfam" id="PF13733"/>
    </source>
</evidence>
<evidence type="ECO:0000256" key="10">
    <source>
        <dbReference type="ARBA" id="ARBA00023180"/>
    </source>
</evidence>
<evidence type="ECO:0000313" key="14">
    <source>
        <dbReference type="Proteomes" id="UP000085678"/>
    </source>
</evidence>
<feature type="domain" description="Galactosyltransferase N-terminal" evidence="13">
    <location>
        <begin position="34"/>
        <end position="149"/>
    </location>
</feature>
<keyword evidence="6" id="KW-0812">Transmembrane</keyword>
<keyword evidence="4 11" id="KW-0328">Glycosyltransferase</keyword>
<reference evidence="15" key="1">
    <citation type="submission" date="2025-08" db="UniProtKB">
        <authorList>
            <consortium name="RefSeq"/>
        </authorList>
    </citation>
    <scope>IDENTIFICATION</scope>
    <source>
        <tissue evidence="15">Gonads</tissue>
    </source>
</reference>
<dbReference type="PANTHER" id="PTHR19300:SF57">
    <property type="entry name" value="BETA-1,4-N-ACETYLGALACTOSAMINYLTRANSFERASE"/>
    <property type="match status" value="1"/>
</dbReference>
<proteinExistence type="inferred from homology"/>
<comment type="function">
    <text evidence="11">Catalyses the transfer of galactose onto proteins or lipids.</text>
</comment>
<keyword evidence="9" id="KW-0472">Membrane</keyword>
<dbReference type="InParanoid" id="A0A1S3I0Y7"/>
<dbReference type="SUPFAM" id="SSF53448">
    <property type="entry name" value="Nucleotide-diphospho-sugar transferases"/>
    <property type="match status" value="1"/>
</dbReference>
<comment type="similarity">
    <text evidence="3 11">Belongs to the glycosyltransferase 7 family.</text>
</comment>
<dbReference type="PANTHER" id="PTHR19300">
    <property type="entry name" value="BETA-1,4-GALACTOSYLTRANSFERASE"/>
    <property type="match status" value="1"/>
</dbReference>
<evidence type="ECO:0000256" key="5">
    <source>
        <dbReference type="ARBA" id="ARBA00022679"/>
    </source>
</evidence>
<dbReference type="GO" id="GO:0006688">
    <property type="term" value="P:glycosphingolipid biosynthetic process"/>
    <property type="evidence" value="ECO:0007669"/>
    <property type="project" value="TreeGrafter"/>
</dbReference>
<dbReference type="Gene3D" id="3.90.550.10">
    <property type="entry name" value="Spore Coat Polysaccharide Biosynthesis Protein SpsA, Chain A"/>
    <property type="match status" value="1"/>
</dbReference>
<dbReference type="InterPro" id="IPR003859">
    <property type="entry name" value="Galactosyl_T"/>
</dbReference>
<dbReference type="Pfam" id="PF02709">
    <property type="entry name" value="Glyco_transf_7C"/>
    <property type="match status" value="1"/>
</dbReference>
<dbReference type="GO" id="GO:0008378">
    <property type="term" value="F:galactosyltransferase activity"/>
    <property type="evidence" value="ECO:0007669"/>
    <property type="project" value="TreeGrafter"/>
</dbReference>
<keyword evidence="10 11" id="KW-0325">Glycoprotein</keyword>